<reference evidence="2" key="1">
    <citation type="submission" date="2020-10" db="EMBL/GenBank/DDBJ databases">
        <title>ChiBAC.</title>
        <authorList>
            <person name="Zenner C."/>
            <person name="Hitch T.C.A."/>
            <person name="Clavel T."/>
        </authorList>
    </citation>
    <scope>NUCLEOTIDE SEQUENCE</scope>
    <source>
        <strain evidence="2">DSM 107454</strain>
    </source>
</reference>
<accession>A0A9D5R968</accession>
<dbReference type="Pfam" id="PF07833">
    <property type="entry name" value="Cu_amine_oxidN1"/>
    <property type="match status" value="1"/>
</dbReference>
<feature type="domain" description="Copper amine oxidase-like N-terminal" evidence="1">
    <location>
        <begin position="33"/>
        <end position="141"/>
    </location>
</feature>
<dbReference type="EMBL" id="JADCKB010000022">
    <property type="protein sequence ID" value="MBE5040750.1"/>
    <property type="molecule type" value="Genomic_DNA"/>
</dbReference>
<dbReference type="AlphaFoldDB" id="A0A9D5R968"/>
<evidence type="ECO:0000259" key="1">
    <source>
        <dbReference type="Pfam" id="PF07833"/>
    </source>
</evidence>
<gene>
    <name evidence="2" type="ORF">INF28_09795</name>
</gene>
<dbReference type="Proteomes" id="UP000806542">
    <property type="component" value="Unassembled WGS sequence"/>
</dbReference>
<sequence length="288" mass="33098">MKKFLSIVLTVSMLLGIGVPVFAVGGEKVRVTLDGVEIVFPDARPFIDARDRTLVPIRFVSEAMGADVDWENETRTAIIRKDGDTITYKIGDMKAFLNGEMHVFDTYGILKEDRTFVPLRFISEMLSCGVDWNGDTMTVLITSPGEVVKFPEPKLTMHFPDSESDRRLFWITLDNYRDFERDCPNYEFRIEFKNPVEFNVFEQDEGAINGWQKYNRDQFVTLTNSGNTIVTIRRAYYTTRENAKTFSIADGDTIDFELTIHRKCSDESKMYSFSEALKMPYPLEKAGE</sequence>
<evidence type="ECO:0000313" key="2">
    <source>
        <dbReference type="EMBL" id="MBE5040750.1"/>
    </source>
</evidence>
<protein>
    <submittedName>
        <fullName evidence="2">Copper amine oxidase N-terminal domain-containing protein</fullName>
    </submittedName>
</protein>
<dbReference type="InterPro" id="IPR036582">
    <property type="entry name" value="Mao_N_sf"/>
</dbReference>
<dbReference type="SUPFAM" id="SSF55383">
    <property type="entry name" value="Copper amine oxidase, domain N"/>
    <property type="match status" value="1"/>
</dbReference>
<dbReference type="RefSeq" id="WP_226393305.1">
    <property type="nucleotide sequence ID" value="NZ_JADCKB010000022.1"/>
</dbReference>
<evidence type="ECO:0000313" key="3">
    <source>
        <dbReference type="Proteomes" id="UP000806542"/>
    </source>
</evidence>
<keyword evidence="3" id="KW-1185">Reference proteome</keyword>
<comment type="caution">
    <text evidence="2">The sequence shown here is derived from an EMBL/GenBank/DDBJ whole genome shotgun (WGS) entry which is preliminary data.</text>
</comment>
<dbReference type="InterPro" id="IPR012854">
    <property type="entry name" value="Cu_amine_oxidase-like_N"/>
</dbReference>
<name>A0A9D5R968_9FIRM</name>
<organism evidence="2 3">
    <name type="scientific">Ructibacterium gallinarum</name>
    <dbReference type="NCBI Taxonomy" id="2779355"/>
    <lineage>
        <taxon>Bacteria</taxon>
        <taxon>Bacillati</taxon>
        <taxon>Bacillota</taxon>
        <taxon>Clostridia</taxon>
        <taxon>Eubacteriales</taxon>
        <taxon>Oscillospiraceae</taxon>
        <taxon>Ructibacterium</taxon>
    </lineage>
</organism>
<proteinExistence type="predicted"/>
<dbReference type="Gene3D" id="3.30.457.10">
    <property type="entry name" value="Copper amine oxidase-like, N-terminal domain"/>
    <property type="match status" value="1"/>
</dbReference>